<gene>
    <name evidence="2" type="ORF">SAMN05216505_10487</name>
</gene>
<sequence length="77" mass="7965">MEATRRQDEPAPQGRKPDPTRGAAGSPVRKTAQPDRAGGGRLFVRAVLLGRPRGAVATCAVSGRPPAPRGGRTVPKA</sequence>
<evidence type="ECO:0000313" key="2">
    <source>
        <dbReference type="EMBL" id="SDC90464.1"/>
    </source>
</evidence>
<organism evidence="2 3">
    <name type="scientific">Streptomyces prasinopilosus</name>
    <dbReference type="NCBI Taxonomy" id="67344"/>
    <lineage>
        <taxon>Bacteria</taxon>
        <taxon>Bacillati</taxon>
        <taxon>Actinomycetota</taxon>
        <taxon>Actinomycetes</taxon>
        <taxon>Kitasatosporales</taxon>
        <taxon>Streptomycetaceae</taxon>
        <taxon>Streptomyces</taxon>
    </lineage>
</organism>
<reference evidence="3" key="1">
    <citation type="submission" date="2016-10" db="EMBL/GenBank/DDBJ databases">
        <authorList>
            <person name="Varghese N."/>
            <person name="Submissions S."/>
        </authorList>
    </citation>
    <scope>NUCLEOTIDE SEQUENCE [LARGE SCALE GENOMIC DNA]</scope>
    <source>
        <strain evidence="3">CGMCC 4.3504</strain>
    </source>
</reference>
<dbReference type="AlphaFoldDB" id="A0A1G6QEV1"/>
<name>A0A1G6QEV1_9ACTN</name>
<dbReference type="EMBL" id="FMZK01000004">
    <property type="protein sequence ID" value="SDC90464.1"/>
    <property type="molecule type" value="Genomic_DNA"/>
</dbReference>
<keyword evidence="3" id="KW-1185">Reference proteome</keyword>
<protein>
    <submittedName>
        <fullName evidence="2">Uncharacterized protein</fullName>
    </submittedName>
</protein>
<evidence type="ECO:0000313" key="3">
    <source>
        <dbReference type="Proteomes" id="UP000182100"/>
    </source>
</evidence>
<feature type="region of interest" description="Disordered" evidence="1">
    <location>
        <begin position="1"/>
        <end position="40"/>
    </location>
</feature>
<dbReference type="Proteomes" id="UP000182100">
    <property type="component" value="Unassembled WGS sequence"/>
</dbReference>
<feature type="compositionally biased region" description="Basic and acidic residues" evidence="1">
    <location>
        <begin position="1"/>
        <end position="19"/>
    </location>
</feature>
<proteinExistence type="predicted"/>
<evidence type="ECO:0000256" key="1">
    <source>
        <dbReference type="SAM" id="MobiDB-lite"/>
    </source>
</evidence>
<accession>A0A1G6QEV1</accession>